<dbReference type="Proteomes" id="UP000516437">
    <property type="component" value="Chromosome 4"/>
</dbReference>
<dbReference type="Pfam" id="PF10157">
    <property type="entry name" value="BORCS6"/>
    <property type="match status" value="1"/>
</dbReference>
<evidence type="ECO:0000313" key="12">
    <source>
        <dbReference type="EMBL" id="KAB1215351.1"/>
    </source>
</evidence>
<dbReference type="PANTHER" id="PTHR46264">
    <property type="entry name" value="TYROSINE-TRNA LIGASE"/>
    <property type="match status" value="1"/>
</dbReference>
<feature type="compositionally biased region" description="Basic and acidic residues" evidence="9">
    <location>
        <begin position="752"/>
        <end position="762"/>
    </location>
</feature>
<dbReference type="GO" id="GO:0005737">
    <property type="term" value="C:cytoplasm"/>
    <property type="evidence" value="ECO:0007669"/>
    <property type="project" value="TreeGrafter"/>
</dbReference>
<evidence type="ECO:0000256" key="3">
    <source>
        <dbReference type="ARBA" id="ARBA00022741"/>
    </source>
</evidence>
<comment type="caution">
    <text evidence="12">The sequence shown here is derived from an EMBL/GenBank/DDBJ whole genome shotgun (WGS) entry which is preliminary data.</text>
</comment>
<sequence length="930" mass="106040">MSHDHAAEKGKWQFKQKQKEEKWAKHYSSNHQILLVGEGDFSFSLSLARSFGSASNILASSLDSYDVLIKTYKEAKSNLQNLEKMGASLLHGVDATRMKLHTDLTMRKFDRIVFNFPHAGFLMGRHYNLAQMINAFGPAWEYGALETMRNHGLRMHRDLVYGFFWNASCMLRANGEIHVNHKTTAPFCYWNIQELASHNSMALVECLDFKKEDYPGYHNKRGSSRCDEAFPLGECSTFKFKFYHTTSTYFSYPQEGHFSNMEQISGRALLPLATNPRNQFLGMPPLPLATNPQNQSHWMPPLPLATNPINQSHWMPPLPLPTNSRNQFHWMFDRHVNHPTEMFGRGNYNLSSSWDTPGIHDLVPDRWEMSLEEKYQIVRSVGEECILEDELRNLLANKPEPVCYDGFEPSGRMHIAQKIETVGRYLIEIWKAVGMDLEGGKVEFLWSSKEINARAHEYWPIVMDIARRNKLPRIIRCSQIMGRSEQDELTAAQILYPCMQCADIFFLKADICQLGMDQRKVNVLAREYCDDIKRKNKPIILSHHMLPGLQQGQDKMSKSDPSSSIFMEDDEAEVNVKIKKAYCPPKIVEGNPCLEYIKYLILPWFKEFVVERSADNGGQKSFKSFEELVADYESGELHPADLKPALSKALNKILEGEKEFPRKLLRIYCWNGEVSLFHYNNLMRNCAANYYCEVCSKELSIFNFVMPGDLPLCSVNLQPVREHFKKDSDAKDLLKRVKLQRIVRVRSCTGSEPREMEGDEARQSQAQGDGYSANSGTRISESPVDSPSTCPEIASDPSEDDHAESIPALNQAEIFKALAVVERDSVAIAESFTSLFASLRLALSEVTNNSVDHMQCFGDAAGRLQESVLDAATKGNRYINSCLRLNEEMKGTDNLATQLYPFHNSIHFHTTLTLVKKNAEKKCGCFRLGR</sequence>
<keyword evidence="2 12" id="KW-0436">Ligase</keyword>
<keyword evidence="4" id="KW-0067">ATP-binding</keyword>
<dbReference type="GO" id="GO:0006437">
    <property type="term" value="P:tyrosyl-tRNA aminoacylation"/>
    <property type="evidence" value="ECO:0007669"/>
    <property type="project" value="TreeGrafter"/>
</dbReference>
<dbReference type="FunFam" id="3.40.50.620:FF:000103">
    <property type="entry name" value="tyrosine--tRNA ligase 1, cytoplasmic"/>
    <property type="match status" value="1"/>
</dbReference>
<dbReference type="EC" id="6.1.1.1" evidence="1"/>
<evidence type="ECO:0000259" key="10">
    <source>
        <dbReference type="Pfam" id="PF10157"/>
    </source>
</evidence>
<dbReference type="Gene3D" id="3.40.50.620">
    <property type="entry name" value="HUPs"/>
    <property type="match status" value="2"/>
</dbReference>
<evidence type="ECO:0000256" key="6">
    <source>
        <dbReference type="ARBA" id="ARBA00023146"/>
    </source>
</evidence>
<dbReference type="GO" id="GO:0004831">
    <property type="term" value="F:tyrosine-tRNA ligase activity"/>
    <property type="evidence" value="ECO:0007669"/>
    <property type="project" value="UniProtKB-EC"/>
</dbReference>
<evidence type="ECO:0000256" key="8">
    <source>
        <dbReference type="ARBA" id="ARBA00048248"/>
    </source>
</evidence>
<protein>
    <recommendedName>
        <fullName evidence="1">tyrosine--tRNA ligase</fullName>
        <ecNumber evidence="1">6.1.1.1</ecNumber>
    </recommendedName>
    <alternativeName>
        <fullName evidence="7">Tyrosyl-tRNA synthetase</fullName>
    </alternativeName>
</protein>
<feature type="domain" description="BLOC-1-related complex subunit 6 C-terminal helix" evidence="10">
    <location>
        <begin position="815"/>
        <end position="899"/>
    </location>
</feature>
<evidence type="ECO:0000256" key="7">
    <source>
        <dbReference type="ARBA" id="ARBA00033323"/>
    </source>
</evidence>
<dbReference type="GO" id="GO:0070042">
    <property type="term" value="F:rRNA (uridine-N3-)-methyltransferase activity"/>
    <property type="evidence" value="ECO:0007669"/>
    <property type="project" value="InterPro"/>
</dbReference>
<dbReference type="Pfam" id="PF10354">
    <property type="entry name" value="BMT5-like"/>
    <property type="match status" value="1"/>
</dbReference>
<dbReference type="PANTHER" id="PTHR46264:SF4">
    <property type="entry name" value="TYROSINE--TRNA LIGASE, CYTOPLASMIC"/>
    <property type="match status" value="1"/>
</dbReference>
<proteinExistence type="predicted"/>
<reference evidence="12 13" key="1">
    <citation type="journal article" date="2019" name="Plant Biotechnol. J.">
        <title>The red bayberry genome and genetic basis of sex determination.</title>
        <authorList>
            <person name="Jia H.M."/>
            <person name="Jia H.J."/>
            <person name="Cai Q.L."/>
            <person name="Wang Y."/>
            <person name="Zhao H.B."/>
            <person name="Yang W.F."/>
            <person name="Wang G.Y."/>
            <person name="Li Y.H."/>
            <person name="Zhan D.L."/>
            <person name="Shen Y.T."/>
            <person name="Niu Q.F."/>
            <person name="Chang L."/>
            <person name="Qiu J."/>
            <person name="Zhao L."/>
            <person name="Xie H.B."/>
            <person name="Fu W.Y."/>
            <person name="Jin J."/>
            <person name="Li X.W."/>
            <person name="Jiao Y."/>
            <person name="Zhou C.C."/>
            <person name="Tu T."/>
            <person name="Chai C.Y."/>
            <person name="Gao J.L."/>
            <person name="Fan L.J."/>
            <person name="van de Weg E."/>
            <person name="Wang J.Y."/>
            <person name="Gao Z.S."/>
        </authorList>
    </citation>
    <scope>NUCLEOTIDE SEQUENCE [LARGE SCALE GENOMIC DNA]</scope>
    <source>
        <tissue evidence="12">Leaves</tissue>
    </source>
</reference>
<feature type="region of interest" description="Disordered" evidence="9">
    <location>
        <begin position="749"/>
        <end position="804"/>
    </location>
</feature>
<evidence type="ECO:0000256" key="9">
    <source>
        <dbReference type="SAM" id="MobiDB-lite"/>
    </source>
</evidence>
<evidence type="ECO:0000256" key="2">
    <source>
        <dbReference type="ARBA" id="ARBA00022598"/>
    </source>
</evidence>
<dbReference type="NCBIfam" id="NF006330">
    <property type="entry name" value="PRK08560.1"/>
    <property type="match status" value="1"/>
</dbReference>
<dbReference type="InterPro" id="IPR046465">
    <property type="entry name" value="BORCS6_C"/>
</dbReference>
<comment type="catalytic activity">
    <reaction evidence="8">
        <text>tRNA(Tyr) + L-tyrosine + ATP = L-tyrosyl-tRNA(Tyr) + AMP + diphosphate + H(+)</text>
        <dbReference type="Rhea" id="RHEA:10220"/>
        <dbReference type="Rhea" id="RHEA-COMP:9706"/>
        <dbReference type="Rhea" id="RHEA-COMP:9707"/>
        <dbReference type="ChEBI" id="CHEBI:15378"/>
        <dbReference type="ChEBI" id="CHEBI:30616"/>
        <dbReference type="ChEBI" id="CHEBI:33019"/>
        <dbReference type="ChEBI" id="CHEBI:58315"/>
        <dbReference type="ChEBI" id="CHEBI:78442"/>
        <dbReference type="ChEBI" id="CHEBI:78536"/>
        <dbReference type="ChEBI" id="CHEBI:456215"/>
        <dbReference type="EC" id="6.1.1.1"/>
    </reaction>
</comment>
<keyword evidence="5" id="KW-0648">Protein biosynthesis</keyword>
<dbReference type="AlphaFoldDB" id="A0A6A1VR22"/>
<gene>
    <name evidence="12" type="ORF">CJ030_MR4G026987</name>
</gene>
<dbReference type="SUPFAM" id="SSF52374">
    <property type="entry name" value="Nucleotidylyl transferase"/>
    <property type="match status" value="1"/>
</dbReference>
<feature type="domain" description="25S rRNA (uridine-N(3))-methyltransferase BMT5-like" evidence="11">
    <location>
        <begin position="34"/>
        <end position="221"/>
    </location>
</feature>
<name>A0A6A1VR22_9ROSI</name>
<dbReference type="InterPro" id="IPR050489">
    <property type="entry name" value="Tyr-tRNA_synthase"/>
</dbReference>
<dbReference type="Pfam" id="PF00579">
    <property type="entry name" value="tRNA-synt_1b"/>
    <property type="match status" value="1"/>
</dbReference>
<evidence type="ECO:0000256" key="4">
    <source>
        <dbReference type="ARBA" id="ARBA00022840"/>
    </source>
</evidence>
<evidence type="ECO:0000256" key="5">
    <source>
        <dbReference type="ARBA" id="ARBA00022917"/>
    </source>
</evidence>
<organism evidence="12 13">
    <name type="scientific">Morella rubra</name>
    <name type="common">Chinese bayberry</name>
    <dbReference type="NCBI Taxonomy" id="262757"/>
    <lineage>
        <taxon>Eukaryota</taxon>
        <taxon>Viridiplantae</taxon>
        <taxon>Streptophyta</taxon>
        <taxon>Embryophyta</taxon>
        <taxon>Tracheophyta</taxon>
        <taxon>Spermatophyta</taxon>
        <taxon>Magnoliopsida</taxon>
        <taxon>eudicotyledons</taxon>
        <taxon>Gunneridae</taxon>
        <taxon>Pentapetalae</taxon>
        <taxon>rosids</taxon>
        <taxon>fabids</taxon>
        <taxon>Fagales</taxon>
        <taxon>Myricaceae</taxon>
        <taxon>Morella</taxon>
    </lineage>
</organism>
<evidence type="ECO:0000259" key="11">
    <source>
        <dbReference type="Pfam" id="PF10354"/>
    </source>
</evidence>
<dbReference type="InterPro" id="IPR002305">
    <property type="entry name" value="aa-tRNA-synth_Ic"/>
</dbReference>
<dbReference type="OrthoDB" id="197206at2759"/>
<dbReference type="GO" id="GO:0005524">
    <property type="term" value="F:ATP binding"/>
    <property type="evidence" value="ECO:0007669"/>
    <property type="project" value="UniProtKB-KW"/>
</dbReference>
<evidence type="ECO:0000313" key="13">
    <source>
        <dbReference type="Proteomes" id="UP000516437"/>
    </source>
</evidence>
<keyword evidence="3" id="KW-0547">Nucleotide-binding</keyword>
<dbReference type="InterPro" id="IPR014729">
    <property type="entry name" value="Rossmann-like_a/b/a_fold"/>
</dbReference>
<evidence type="ECO:0000256" key="1">
    <source>
        <dbReference type="ARBA" id="ARBA00013160"/>
    </source>
</evidence>
<dbReference type="InterPro" id="IPR019446">
    <property type="entry name" value="BMT5-like"/>
</dbReference>
<feature type="compositionally biased region" description="Polar residues" evidence="9">
    <location>
        <begin position="763"/>
        <end position="789"/>
    </location>
</feature>
<accession>A0A6A1VR22</accession>
<dbReference type="EMBL" id="RXIC02000022">
    <property type="protein sequence ID" value="KAB1215351.1"/>
    <property type="molecule type" value="Genomic_DNA"/>
</dbReference>
<keyword evidence="6" id="KW-0030">Aminoacyl-tRNA synthetase</keyword>
<keyword evidence="13" id="KW-1185">Reference proteome</keyword>
<dbReference type="GO" id="GO:0070475">
    <property type="term" value="P:rRNA base methylation"/>
    <property type="evidence" value="ECO:0007669"/>
    <property type="project" value="InterPro"/>
</dbReference>